<dbReference type="Pfam" id="PF00006">
    <property type="entry name" value="ATP-synt_ab"/>
    <property type="match status" value="1"/>
</dbReference>
<evidence type="ECO:0000256" key="5">
    <source>
        <dbReference type="ARBA" id="ARBA00022840"/>
    </source>
</evidence>
<evidence type="ECO:0000256" key="9">
    <source>
        <dbReference type="ARBA" id="ARBA00023196"/>
    </source>
</evidence>
<dbReference type="GO" id="GO:0046933">
    <property type="term" value="F:proton-transporting ATP synthase activity, rotational mechanism"/>
    <property type="evidence" value="ECO:0007669"/>
    <property type="project" value="TreeGrafter"/>
</dbReference>
<dbReference type="InterPro" id="IPR000194">
    <property type="entry name" value="ATPase_F1/V1/A1_a/bsu_nucl-bd"/>
</dbReference>
<evidence type="ECO:0000256" key="7">
    <source>
        <dbReference type="ARBA" id="ARBA00023065"/>
    </source>
</evidence>
<evidence type="ECO:0000256" key="8">
    <source>
        <dbReference type="ARBA" id="ARBA00023136"/>
    </source>
</evidence>
<reference evidence="13" key="1">
    <citation type="submission" date="2017-08" db="EMBL/GenBank/DDBJ databases">
        <authorList>
            <person name="Alvarez-Ponce D."/>
            <person name="Weitzman C.L."/>
            <person name="Tillett R.L."/>
            <person name="Sandmeier F.C."/>
            <person name="Tracy C.R."/>
        </authorList>
    </citation>
    <scope>NUCLEOTIDE SEQUENCE [LARGE SCALE GENOMIC DNA]</scope>
    <source>
        <strain evidence="13">723</strain>
    </source>
</reference>
<gene>
    <name evidence="12" type="ORF">CJJ23_02050</name>
</gene>
<dbReference type="InterPro" id="IPR003593">
    <property type="entry name" value="AAA+_ATPase"/>
</dbReference>
<evidence type="ECO:0000313" key="12">
    <source>
        <dbReference type="EMBL" id="PAK21450.1"/>
    </source>
</evidence>
<evidence type="ECO:0000256" key="1">
    <source>
        <dbReference type="ARBA" id="ARBA00004370"/>
    </source>
</evidence>
<evidence type="ECO:0000259" key="11">
    <source>
        <dbReference type="SMART" id="SM00382"/>
    </source>
</evidence>
<feature type="domain" description="AAA+ ATPase" evidence="11">
    <location>
        <begin position="73"/>
        <end position="269"/>
    </location>
</feature>
<keyword evidence="9" id="KW-0139">CF(1)</keyword>
<comment type="subcellular location">
    <subcellularLocation>
        <location evidence="1">Membrane</location>
    </subcellularLocation>
</comment>
<keyword evidence="10" id="KW-0066">ATP synthesis</keyword>
<name>A0A269TJW8_9BACT</name>
<evidence type="ECO:0000313" key="13">
    <source>
        <dbReference type="Proteomes" id="UP000216943"/>
    </source>
</evidence>
<keyword evidence="5" id="KW-0067">ATP-binding</keyword>
<keyword evidence="6" id="KW-1278">Translocase</keyword>
<dbReference type="OrthoDB" id="9801639at2"/>
<dbReference type="Gene3D" id="3.40.50.300">
    <property type="entry name" value="P-loop containing nucleotide triphosphate hydrolases"/>
    <property type="match status" value="1"/>
</dbReference>
<dbReference type="InterPro" id="IPR050053">
    <property type="entry name" value="ATPase_alpha/beta_chains"/>
</dbReference>
<evidence type="ECO:0000256" key="4">
    <source>
        <dbReference type="ARBA" id="ARBA00022741"/>
    </source>
</evidence>
<dbReference type="SUPFAM" id="SSF52540">
    <property type="entry name" value="P-loop containing nucleoside triphosphate hydrolases"/>
    <property type="match status" value="1"/>
</dbReference>
<comment type="caution">
    <text evidence="12">The sequence shown here is derived from an EMBL/GenBank/DDBJ whole genome shotgun (WGS) entry which is preliminary data.</text>
</comment>
<comment type="similarity">
    <text evidence="2">Belongs to the ATPase alpha/beta chains family.</text>
</comment>
<keyword evidence="4" id="KW-0547">Nucleotide-binding</keyword>
<keyword evidence="8" id="KW-0472">Membrane</keyword>
<dbReference type="AlphaFoldDB" id="A0A269TJW8"/>
<dbReference type="InterPro" id="IPR027417">
    <property type="entry name" value="P-loop_NTPase"/>
</dbReference>
<dbReference type="SMART" id="SM00382">
    <property type="entry name" value="AAA"/>
    <property type="match status" value="1"/>
</dbReference>
<dbReference type="InterPro" id="IPR024034">
    <property type="entry name" value="ATPase_F1/V1_b/a_C"/>
</dbReference>
<evidence type="ECO:0000256" key="6">
    <source>
        <dbReference type="ARBA" id="ARBA00022967"/>
    </source>
</evidence>
<dbReference type="GO" id="GO:0045259">
    <property type="term" value="C:proton-transporting ATP synthase complex"/>
    <property type="evidence" value="ECO:0007669"/>
    <property type="project" value="UniProtKB-KW"/>
</dbReference>
<keyword evidence="3" id="KW-0813">Transport</keyword>
<keyword evidence="7" id="KW-0406">Ion transport</keyword>
<accession>A0A269TJW8</accession>
<evidence type="ECO:0000256" key="10">
    <source>
        <dbReference type="ARBA" id="ARBA00023310"/>
    </source>
</evidence>
<evidence type="ECO:0000256" key="3">
    <source>
        <dbReference type="ARBA" id="ARBA00022448"/>
    </source>
</evidence>
<evidence type="ECO:0000256" key="2">
    <source>
        <dbReference type="ARBA" id="ARBA00008936"/>
    </source>
</evidence>
<dbReference type="PANTHER" id="PTHR15184:SF71">
    <property type="entry name" value="ATP SYNTHASE SUBUNIT BETA, MITOCHONDRIAL"/>
    <property type="match status" value="1"/>
</dbReference>
<dbReference type="SUPFAM" id="SSF47917">
    <property type="entry name" value="C-terminal domain of alpha and beta subunits of F1 ATP synthase"/>
    <property type="match status" value="1"/>
</dbReference>
<organism evidence="12 13">
    <name type="scientific">Mycoplasmopsis agassizii</name>
    <dbReference type="NCBI Taxonomy" id="33922"/>
    <lineage>
        <taxon>Bacteria</taxon>
        <taxon>Bacillati</taxon>
        <taxon>Mycoplasmatota</taxon>
        <taxon>Mycoplasmoidales</taxon>
        <taxon>Metamycoplasmataceae</taxon>
        <taxon>Mycoplasmopsis</taxon>
    </lineage>
</organism>
<protein>
    <submittedName>
        <fullName evidence="12">F0F1 ATP synthase subunit beta</fullName>
    </submittedName>
</protein>
<dbReference type="PANTHER" id="PTHR15184">
    <property type="entry name" value="ATP SYNTHASE"/>
    <property type="match status" value="1"/>
</dbReference>
<dbReference type="Gene3D" id="1.10.1140.10">
    <property type="entry name" value="Bovine Mitochondrial F1-atpase, Atp Synthase Beta Chain, Chain D, domain 3"/>
    <property type="match status" value="1"/>
</dbReference>
<dbReference type="EMBL" id="NQNY01000005">
    <property type="protein sequence ID" value="PAK21450.1"/>
    <property type="molecule type" value="Genomic_DNA"/>
</dbReference>
<dbReference type="Proteomes" id="UP000216943">
    <property type="component" value="Unassembled WGS sequence"/>
</dbReference>
<sequence>MKMFDELGDDLEYVENKISADSLASSYANEIFEDNFQKISINSLAKSKDNFNIENKFIETGIKIIDFFLPIFEGGKIGIFGGAGVGKTVLIKELIFNISKKTQNLKSFFIGTGERTREGKELYIELEESNLLDKTTMFVAQMNEPSGARQRIVPVALSAIEYARDVERKNVLCFIDNIYRYVQAGSELSFSLGRKPSEAGYQATLVSEISSVEERIKANENGSITSFQTVFLPMDDINDPASAAIIAHLDATLLLSRSIAGENYFPAIDALSSNSVNTSQKKIGTRHFHLLTEVKSMLQRYRELEDMILILGINELELSNQIIVKKALQLSAFFTQDFHVAENFTKRPGVYVSKEATLETVERIINGKYLDINETDFLYIKDYRDLDVKLAEIQKTKIQALAADEVVEERTKSKKKK</sequence>
<proteinExistence type="inferred from homology"/>
<dbReference type="GO" id="GO:0005524">
    <property type="term" value="F:ATP binding"/>
    <property type="evidence" value="ECO:0007669"/>
    <property type="project" value="UniProtKB-KW"/>
</dbReference>